<organism evidence="2 3">
    <name type="scientific">Treponema denticola (strain ATCC 35405 / DSM 14222 / CIP 103919 / JCM 8153 / KCTC 15104)</name>
    <dbReference type="NCBI Taxonomy" id="243275"/>
    <lineage>
        <taxon>Bacteria</taxon>
        <taxon>Pseudomonadati</taxon>
        <taxon>Spirochaetota</taxon>
        <taxon>Spirochaetia</taxon>
        <taxon>Spirochaetales</taxon>
        <taxon>Treponemataceae</taxon>
        <taxon>Treponema</taxon>
    </lineage>
</organism>
<dbReference type="PANTHER" id="PTHR23150:SF19">
    <property type="entry name" value="FORMYLGLYCINE-GENERATING ENZYME"/>
    <property type="match status" value="1"/>
</dbReference>
<evidence type="ECO:0000313" key="2">
    <source>
        <dbReference type="EMBL" id="AAS13010.1"/>
    </source>
</evidence>
<dbReference type="Pfam" id="PF03781">
    <property type="entry name" value="FGE-sulfatase"/>
    <property type="match status" value="1"/>
</dbReference>
<dbReference type="KEGG" id="tde:TDE_2493"/>
<proteinExistence type="predicted"/>
<feature type="domain" description="Sulfatase-modifying factor enzyme-like" evidence="1">
    <location>
        <begin position="319"/>
        <end position="536"/>
    </location>
</feature>
<dbReference type="SUPFAM" id="SSF56436">
    <property type="entry name" value="C-type lectin-like"/>
    <property type="match status" value="1"/>
</dbReference>
<dbReference type="Proteomes" id="UP000008212">
    <property type="component" value="Chromosome"/>
</dbReference>
<dbReference type="PATRIC" id="fig|243275.7.peg.2359"/>
<accession>Q73JU2</accession>
<dbReference type="GO" id="GO:0120147">
    <property type="term" value="F:formylglycine-generating oxidase activity"/>
    <property type="evidence" value="ECO:0007669"/>
    <property type="project" value="TreeGrafter"/>
</dbReference>
<evidence type="ECO:0000259" key="1">
    <source>
        <dbReference type="Pfam" id="PF03781"/>
    </source>
</evidence>
<dbReference type="PANTHER" id="PTHR23150">
    <property type="entry name" value="SULFATASE MODIFYING FACTOR 1, 2"/>
    <property type="match status" value="1"/>
</dbReference>
<dbReference type="InterPro" id="IPR051043">
    <property type="entry name" value="Sulfatase_Mod_Factor_Kinase"/>
</dbReference>
<gene>
    <name evidence="2" type="ordered locus">TDE_2493</name>
</gene>
<dbReference type="InterPro" id="IPR005532">
    <property type="entry name" value="SUMF_dom"/>
</dbReference>
<dbReference type="eggNOG" id="COG1262">
    <property type="taxonomic scope" value="Bacteria"/>
</dbReference>
<dbReference type="Gene3D" id="3.90.1580.10">
    <property type="entry name" value="paralog of FGE (formylglycine-generating enzyme)"/>
    <property type="match status" value="1"/>
</dbReference>
<sequence>MYVKSRSDLPPLGPIQNGTNKVKITFAVHPAEAGKILGPNPISVNRNTTWNQLEAYAKAALKANYGFSEEHVEWKKDDSVLGNTDNFNTDVTLTAYPEDLRIFVTLTGDSRITIAEPATITVIDGAKWKDIKTKAAAKVTVKNANYAITAWKLDGESGTVLTDDYEFKKNQGTSRTVYAKTGDRRITLTVKYGRGFDATKNGGTITVYDGDTWRSVKAEAAKKLNIPKGIILQEWRRNDASGEIIKDGYIFRASDGNTHTFFARIRADIKLKDNKLTYYAMVNGDVTEYDYWLCGIPEAKGGLIGRDDNLSNKERPIYLSAYRMGKTEVPQVLYELVMGKNPSYHQGGSHLPAEGERQELRPVEKVSWLDCIAFCNELTRCTEGLGEGQCVYTYNNKPYTVQDAEDKRTPYISPWARKGFCLPTDEEWEWAAQGDSRRQKYSGTNDVNGLNSYAWYRENSEHKTHEVQTKTSNDDGLHDMSGNVAEWCWNRYEYSESKRIIRGGCFADSESLCTCDARDHMRDYDTRDIFYGLRIVFHP</sequence>
<dbReference type="InterPro" id="IPR042095">
    <property type="entry name" value="SUMF_sf"/>
</dbReference>
<dbReference type="HOGENOM" id="CLU_012431_1_2_12"/>
<dbReference type="InterPro" id="IPR016187">
    <property type="entry name" value="CTDL_fold"/>
</dbReference>
<dbReference type="OrthoDB" id="9812707at2"/>
<dbReference type="EMBL" id="AE017226">
    <property type="protein sequence ID" value="AAS13010.1"/>
    <property type="molecule type" value="Genomic_DNA"/>
</dbReference>
<name>Q73JU2_TREDE</name>
<dbReference type="AlphaFoldDB" id="Q73JU2"/>
<evidence type="ECO:0000313" key="3">
    <source>
        <dbReference type="Proteomes" id="UP000008212"/>
    </source>
</evidence>
<reference evidence="2 3" key="1">
    <citation type="journal article" date="2004" name="Proc. Natl. Acad. Sci. U.S.A.">
        <title>Comparison of the genome of the oral pathogen Treponema denticola with other spirochete genomes.</title>
        <authorList>
            <person name="Seshadri R."/>
            <person name="Myers G.S."/>
            <person name="Tettelin H."/>
            <person name="Eisen J.A."/>
            <person name="Heidelberg J.F."/>
            <person name="Dodson R.J."/>
            <person name="Davidsen T.M."/>
            <person name="DeBoy R.T."/>
            <person name="Fouts D.E."/>
            <person name="Haft D.H."/>
            <person name="Selengut J."/>
            <person name="Ren Q."/>
            <person name="Brinkac L.M."/>
            <person name="Madupu R."/>
            <person name="Kolonay J."/>
            <person name="Durkin S.A."/>
            <person name="Daugherty S.C."/>
            <person name="Shetty J."/>
            <person name="Shvartsbeyn A."/>
            <person name="Gebregeorgis E."/>
            <person name="Geer K."/>
            <person name="Tsegaye G."/>
            <person name="Malek J."/>
            <person name="Ayodeji B."/>
            <person name="Shatsman S."/>
            <person name="McLeod M.P."/>
            <person name="Smajs D."/>
            <person name="Howell J.K."/>
            <person name="Pal S."/>
            <person name="Amin A."/>
            <person name="Vashisth P."/>
            <person name="McNeill T.Z."/>
            <person name="Xiang Q."/>
            <person name="Sodergren E."/>
            <person name="Baca E."/>
            <person name="Weinstock G.M."/>
            <person name="Norris S.J."/>
            <person name="Fraser C.M."/>
            <person name="Paulsen I.T."/>
        </authorList>
    </citation>
    <scope>NUCLEOTIDE SEQUENCE [LARGE SCALE GENOMIC DNA]</scope>
    <source>
        <strain evidence="3">ATCC 35405 / DSM 14222 / CIP 103919 / JCM 8153 / KCTC 15104</strain>
    </source>
</reference>
<dbReference type="PaxDb" id="243275-TDE_2493"/>
<keyword evidence="3" id="KW-1185">Reference proteome</keyword>
<protein>
    <submittedName>
        <fullName evidence="2">Conserved domain protein</fullName>
    </submittedName>
</protein>